<protein>
    <submittedName>
        <fullName evidence="1">Uncharacterized protein</fullName>
    </submittedName>
</protein>
<keyword evidence="2" id="KW-1185">Reference proteome</keyword>
<proteinExistence type="predicted"/>
<name>A0ABQ3XF77_9ACTN</name>
<gene>
    <name evidence="1" type="ORF">Aco03nite_055600</name>
</gene>
<dbReference type="Proteomes" id="UP000612282">
    <property type="component" value="Unassembled WGS sequence"/>
</dbReference>
<dbReference type="RefSeq" id="WP_203799540.1">
    <property type="nucleotide sequence ID" value="NZ_BAAAQE010000092.1"/>
</dbReference>
<organism evidence="1 2">
    <name type="scientific">Actinoplanes couchii</name>
    <dbReference type="NCBI Taxonomy" id="403638"/>
    <lineage>
        <taxon>Bacteria</taxon>
        <taxon>Bacillati</taxon>
        <taxon>Actinomycetota</taxon>
        <taxon>Actinomycetes</taxon>
        <taxon>Micromonosporales</taxon>
        <taxon>Micromonosporaceae</taxon>
        <taxon>Actinoplanes</taxon>
    </lineage>
</organism>
<reference evidence="1 2" key="1">
    <citation type="submission" date="2021-01" db="EMBL/GenBank/DDBJ databases">
        <title>Whole genome shotgun sequence of Actinoplanes couchii NBRC 106145.</title>
        <authorList>
            <person name="Komaki H."/>
            <person name="Tamura T."/>
        </authorList>
    </citation>
    <scope>NUCLEOTIDE SEQUENCE [LARGE SCALE GENOMIC DNA]</scope>
    <source>
        <strain evidence="1 2">NBRC 106145</strain>
    </source>
</reference>
<sequence>MGFSLIWRYGEQSSHERVPDGTLRELLAELDVNVDDVEHGDVWLSEDDSGWGIGVFAGGRGLVVLENSETADEPSHRVGVGRAEAFALLRRAADGEMEAIRGEDWQPGYGS</sequence>
<evidence type="ECO:0000313" key="2">
    <source>
        <dbReference type="Proteomes" id="UP000612282"/>
    </source>
</evidence>
<accession>A0ABQ3XF77</accession>
<comment type="caution">
    <text evidence="1">The sequence shown here is derived from an EMBL/GenBank/DDBJ whole genome shotgun (WGS) entry which is preliminary data.</text>
</comment>
<evidence type="ECO:0000313" key="1">
    <source>
        <dbReference type="EMBL" id="GID57156.1"/>
    </source>
</evidence>
<dbReference type="EMBL" id="BOMG01000068">
    <property type="protein sequence ID" value="GID57156.1"/>
    <property type="molecule type" value="Genomic_DNA"/>
</dbReference>